<dbReference type="GeneID" id="103556847"/>
<accession>A0ABM4MNX5</accession>
<keyword evidence="5 13" id="KW-0812">Transmembrane</keyword>
<dbReference type="InterPro" id="IPR002293">
    <property type="entry name" value="AA/rel_permease1"/>
</dbReference>
<dbReference type="InterPro" id="IPR004755">
    <property type="entry name" value="Cat_AA_permease"/>
</dbReference>
<dbReference type="PANTHER" id="PTHR43243:SF94">
    <property type="entry name" value="CATIONIC AMINO ACID TRANSPORTER 2"/>
    <property type="match status" value="1"/>
</dbReference>
<evidence type="ECO:0000256" key="10">
    <source>
        <dbReference type="ARBA" id="ARBA00034422"/>
    </source>
</evidence>
<comment type="catalytic activity">
    <reaction evidence="10">
        <text>L-lysine(in) = L-lysine(out)</text>
        <dbReference type="Rhea" id="RHEA:70935"/>
        <dbReference type="ChEBI" id="CHEBI:32551"/>
    </reaction>
</comment>
<feature type="transmembrane region" description="Helical" evidence="13">
    <location>
        <begin position="255"/>
        <end position="275"/>
    </location>
</feature>
<dbReference type="Gene3D" id="1.20.1740.10">
    <property type="entry name" value="Amino acid/polyamine transporter I"/>
    <property type="match status" value="2"/>
</dbReference>
<keyword evidence="4" id="KW-1003">Cell membrane</keyword>
<dbReference type="Proteomes" id="UP001652662">
    <property type="component" value="Chromosome 28"/>
</dbReference>
<evidence type="ECO:0000256" key="3">
    <source>
        <dbReference type="ARBA" id="ARBA00022448"/>
    </source>
</evidence>
<evidence type="ECO:0000256" key="2">
    <source>
        <dbReference type="ARBA" id="ARBA00008572"/>
    </source>
</evidence>
<keyword evidence="7 13" id="KW-1133">Transmembrane helix</keyword>
<comment type="catalytic activity">
    <reaction evidence="12">
        <text>L-ornithine(in) = L-ornithine(out)</text>
        <dbReference type="Rhea" id="RHEA:71199"/>
        <dbReference type="ChEBI" id="CHEBI:46911"/>
    </reaction>
</comment>
<keyword evidence="9" id="KW-0325">Glycoprotein</keyword>
<dbReference type="PANTHER" id="PTHR43243">
    <property type="entry name" value="INNER MEMBRANE TRANSPORTER YGJI-RELATED"/>
    <property type="match status" value="1"/>
</dbReference>
<proteinExistence type="inferred from homology"/>
<keyword evidence="8 13" id="KW-0472">Membrane</keyword>
<evidence type="ECO:0000256" key="5">
    <source>
        <dbReference type="ARBA" id="ARBA00022692"/>
    </source>
</evidence>
<evidence type="ECO:0000313" key="16">
    <source>
        <dbReference type="RefSeq" id="XP_070454401.1"/>
    </source>
</evidence>
<feature type="transmembrane region" description="Helical" evidence="13">
    <location>
        <begin position="559"/>
        <end position="582"/>
    </location>
</feature>
<feature type="transmembrane region" description="Helical" evidence="13">
    <location>
        <begin position="74"/>
        <end position="93"/>
    </location>
</feature>
<feature type="domain" description="Cationic amino acid transporter C-terminal" evidence="14">
    <location>
        <begin position="561"/>
        <end position="611"/>
    </location>
</feature>
<keyword evidence="3" id="KW-0813">Transport</keyword>
<comment type="similarity">
    <text evidence="2">Belongs to the amino acid-polyamine-organocation (APC) superfamily. Cationic amino acid transporter (CAT) (TC 2.A.3.3) family.</text>
</comment>
<evidence type="ECO:0000256" key="6">
    <source>
        <dbReference type="ARBA" id="ARBA00022970"/>
    </source>
</evidence>
<organism evidence="15 16">
    <name type="scientific">Equus przewalskii</name>
    <name type="common">Przewalski's horse</name>
    <name type="synonym">Equus caballus przewalskii</name>
    <dbReference type="NCBI Taxonomy" id="9798"/>
    <lineage>
        <taxon>Eukaryota</taxon>
        <taxon>Metazoa</taxon>
        <taxon>Chordata</taxon>
        <taxon>Craniata</taxon>
        <taxon>Vertebrata</taxon>
        <taxon>Euteleostomi</taxon>
        <taxon>Mammalia</taxon>
        <taxon>Eutheria</taxon>
        <taxon>Laurasiatheria</taxon>
        <taxon>Perissodactyla</taxon>
        <taxon>Equidae</taxon>
        <taxon>Equus</taxon>
    </lineage>
</organism>
<feature type="transmembrane region" description="Helical" evidence="13">
    <location>
        <begin position="345"/>
        <end position="371"/>
    </location>
</feature>
<feature type="transmembrane region" description="Helical" evidence="13">
    <location>
        <begin position="418"/>
        <end position="439"/>
    </location>
</feature>
<evidence type="ECO:0000256" key="4">
    <source>
        <dbReference type="ARBA" id="ARBA00022475"/>
    </source>
</evidence>
<sequence>MVAHFTMIPCRAALSFARCLIRRKIVTLDSLEDSKLCRCLSVMDLIALGVGSTLGAGVYVLAGEVAKADSGPSIVVSFLIAALASVMAGLCYAEFGARVPKTGSAYLYTYVTVGELWAFITGWNLILSYVIGTSSVARAWSGTFDELLSKQIGHFFRTYFKMNYSGLAEYPDFFAVCLILLLSGLLSFGVKESAWVNKIFTAVNVLVLLFVMVAGFVKGNVANWKISEEFLKNISANAREPPSENGTSIYGAGGFMPYGFAGTLAGAATCFYAFVGFDCIATTGEEVRNPQRAIPIGIVTSLLVCFLAYFGVSAALTLMMPYYLLDEKSPLPVAFEYVGWGPAKYVVAAGSLCALSASLLGSMFPLPRILFAMARDGLLFRFLARVSKRQSPVAATLTAGVISAVMAFLFDLKALVDMMSIGTLLAYSLVAACVLILRYQPGLSYEQPKYSTEKEALRPCAGAASKSEPHVTRLQGRRFILQTVFSPSVLPTQQSASLVSFLVGFLAFLVLGLSVLTTYGVQAIARLETWSLVLLVLFLVLCIAIIFTIWRQPQNQHKVAFMVPFLPFLPAFSILVNIYLMVQLSADTWIRFSIWMALGFLIYFAYGIRHSLEGNSRDEEEDEDTYSDNINAATEEKSAIQANDRHQRNLSLPFIFHEKTSEC</sequence>
<feature type="transmembrane region" description="Helical" evidence="13">
    <location>
        <begin position="530"/>
        <end position="550"/>
    </location>
</feature>
<feature type="transmembrane region" description="Helical" evidence="13">
    <location>
        <begin position="173"/>
        <end position="190"/>
    </location>
</feature>
<name>A0ABM4MNX5_EQUPR</name>
<evidence type="ECO:0000256" key="9">
    <source>
        <dbReference type="ARBA" id="ARBA00023180"/>
    </source>
</evidence>
<evidence type="ECO:0000256" key="8">
    <source>
        <dbReference type="ARBA" id="ARBA00023136"/>
    </source>
</evidence>
<dbReference type="RefSeq" id="XP_070454401.1">
    <property type="nucleotide sequence ID" value="XM_070598300.1"/>
</dbReference>
<feature type="transmembrane region" description="Helical" evidence="13">
    <location>
        <begin position="296"/>
        <end position="325"/>
    </location>
</feature>
<evidence type="ECO:0000259" key="14">
    <source>
        <dbReference type="Pfam" id="PF13906"/>
    </source>
</evidence>
<evidence type="ECO:0000256" key="11">
    <source>
        <dbReference type="ARBA" id="ARBA00034423"/>
    </source>
</evidence>
<feature type="transmembrane region" description="Helical" evidence="13">
    <location>
        <begin position="588"/>
        <end position="608"/>
    </location>
</feature>
<feature type="transmembrane region" description="Helical" evidence="13">
    <location>
        <begin position="199"/>
        <end position="217"/>
    </location>
</feature>
<reference evidence="16" key="1">
    <citation type="submission" date="2025-08" db="UniProtKB">
        <authorList>
            <consortium name="RefSeq"/>
        </authorList>
    </citation>
    <scope>IDENTIFICATION</scope>
    <source>
        <tissue evidence="16">Blood</tissue>
    </source>
</reference>
<comment type="catalytic activity">
    <reaction evidence="11">
        <text>L-arginine(in) = L-arginine(out)</text>
        <dbReference type="Rhea" id="RHEA:32143"/>
        <dbReference type="ChEBI" id="CHEBI:32682"/>
    </reaction>
</comment>
<dbReference type="NCBIfam" id="TIGR00906">
    <property type="entry name" value="2A0303"/>
    <property type="match status" value="1"/>
</dbReference>
<evidence type="ECO:0000256" key="1">
    <source>
        <dbReference type="ARBA" id="ARBA00004651"/>
    </source>
</evidence>
<feature type="transmembrane region" description="Helical" evidence="13">
    <location>
        <begin position="42"/>
        <end position="62"/>
    </location>
</feature>
<dbReference type="InterPro" id="IPR029485">
    <property type="entry name" value="CAT_C"/>
</dbReference>
<evidence type="ECO:0000256" key="7">
    <source>
        <dbReference type="ARBA" id="ARBA00022989"/>
    </source>
</evidence>
<feature type="transmembrane region" description="Helical" evidence="13">
    <location>
        <begin position="105"/>
        <end position="131"/>
    </location>
</feature>
<feature type="transmembrane region" description="Helical" evidence="13">
    <location>
        <begin position="498"/>
        <end position="524"/>
    </location>
</feature>
<comment type="subcellular location">
    <subcellularLocation>
        <location evidence="1">Cell membrane</location>
        <topology evidence="1">Multi-pass membrane protein</topology>
    </subcellularLocation>
</comment>
<evidence type="ECO:0000256" key="13">
    <source>
        <dbReference type="SAM" id="Phobius"/>
    </source>
</evidence>
<protein>
    <submittedName>
        <fullName evidence="16">Cationic amino acid transporter 2 isoform X2</fullName>
    </submittedName>
</protein>
<feature type="transmembrane region" description="Helical" evidence="13">
    <location>
        <begin position="392"/>
        <end position="412"/>
    </location>
</feature>
<dbReference type="Pfam" id="PF13906">
    <property type="entry name" value="AA_permease_C"/>
    <property type="match status" value="1"/>
</dbReference>
<gene>
    <name evidence="16" type="primary">SLC7A2</name>
</gene>
<dbReference type="Pfam" id="PF13520">
    <property type="entry name" value="AA_permease_2"/>
    <property type="match status" value="1"/>
</dbReference>
<evidence type="ECO:0000313" key="15">
    <source>
        <dbReference type="Proteomes" id="UP001652662"/>
    </source>
</evidence>
<keyword evidence="15" id="KW-1185">Reference proteome</keyword>
<keyword evidence="6" id="KW-0029">Amino-acid transport</keyword>
<evidence type="ECO:0000256" key="12">
    <source>
        <dbReference type="ARBA" id="ARBA00034450"/>
    </source>
</evidence>